<dbReference type="Proteomes" id="UP000800040">
    <property type="component" value="Unassembled WGS sequence"/>
</dbReference>
<gene>
    <name evidence="2" type="ORF">BDW02DRAFT_600464</name>
</gene>
<dbReference type="AlphaFoldDB" id="A0A6A5KBK8"/>
<keyword evidence="3" id="KW-1185">Reference proteome</keyword>
<reference evidence="2" key="1">
    <citation type="submission" date="2020-01" db="EMBL/GenBank/DDBJ databases">
        <authorList>
            <consortium name="DOE Joint Genome Institute"/>
            <person name="Haridas S."/>
            <person name="Albert R."/>
            <person name="Binder M."/>
            <person name="Bloem J."/>
            <person name="Labutti K."/>
            <person name="Salamov A."/>
            <person name="Andreopoulos B."/>
            <person name="Baker S.E."/>
            <person name="Barry K."/>
            <person name="Bills G."/>
            <person name="Bluhm B.H."/>
            <person name="Cannon C."/>
            <person name="Castanera R."/>
            <person name="Culley D.E."/>
            <person name="Daum C."/>
            <person name="Ezra D."/>
            <person name="Gonzalez J.B."/>
            <person name="Henrissat B."/>
            <person name="Kuo A."/>
            <person name="Liang C."/>
            <person name="Lipzen A."/>
            <person name="Lutzoni F."/>
            <person name="Magnuson J."/>
            <person name="Mondo S."/>
            <person name="Nolan M."/>
            <person name="Ohm R."/>
            <person name="Pangilinan J."/>
            <person name="Park H.-J."/>
            <person name="Ramirez L."/>
            <person name="Alfaro M."/>
            <person name="Sun H."/>
            <person name="Tritt A."/>
            <person name="Yoshinaga Y."/>
            <person name="Zwiers L.-H."/>
            <person name="Turgeon B.G."/>
            <person name="Goodwin S.B."/>
            <person name="Spatafora J.W."/>
            <person name="Crous P.W."/>
            <person name="Grigoriev I.V."/>
        </authorList>
    </citation>
    <scope>NUCLEOTIDE SEQUENCE</scope>
    <source>
        <strain evidence="2">P77</strain>
    </source>
</reference>
<protein>
    <submittedName>
        <fullName evidence="2">Uncharacterized protein</fullName>
    </submittedName>
</protein>
<evidence type="ECO:0000256" key="1">
    <source>
        <dbReference type="SAM" id="MobiDB-lite"/>
    </source>
</evidence>
<proteinExistence type="predicted"/>
<feature type="region of interest" description="Disordered" evidence="1">
    <location>
        <begin position="1"/>
        <end position="28"/>
    </location>
</feature>
<evidence type="ECO:0000313" key="3">
    <source>
        <dbReference type="Proteomes" id="UP000800040"/>
    </source>
</evidence>
<dbReference type="EMBL" id="ML975353">
    <property type="protein sequence ID" value="KAF1831824.1"/>
    <property type="molecule type" value="Genomic_DNA"/>
</dbReference>
<sequence>MPNISAGTMTTPSSSRPAGHRPAVDKTNPFVGLDISGFEPIGVTVGKRTGQGDKVKKWVPGPPKPTDHRKPLGHGESLWDPRINRIRFLNIVAGWVKPKTT</sequence>
<name>A0A6A5KBK8_9PLEO</name>
<accession>A0A6A5KBK8</accession>
<dbReference type="OrthoDB" id="10591798at2759"/>
<feature type="region of interest" description="Disordered" evidence="1">
    <location>
        <begin position="44"/>
        <end position="77"/>
    </location>
</feature>
<evidence type="ECO:0000313" key="2">
    <source>
        <dbReference type="EMBL" id="KAF1831824.1"/>
    </source>
</evidence>
<feature type="compositionally biased region" description="Polar residues" evidence="1">
    <location>
        <begin position="1"/>
        <end position="16"/>
    </location>
</feature>
<organism evidence="2 3">
    <name type="scientific">Decorospora gaudefroyi</name>
    <dbReference type="NCBI Taxonomy" id="184978"/>
    <lineage>
        <taxon>Eukaryota</taxon>
        <taxon>Fungi</taxon>
        <taxon>Dikarya</taxon>
        <taxon>Ascomycota</taxon>
        <taxon>Pezizomycotina</taxon>
        <taxon>Dothideomycetes</taxon>
        <taxon>Pleosporomycetidae</taxon>
        <taxon>Pleosporales</taxon>
        <taxon>Pleosporineae</taxon>
        <taxon>Pleosporaceae</taxon>
        <taxon>Decorospora</taxon>
    </lineage>
</organism>